<proteinExistence type="predicted"/>
<dbReference type="InterPro" id="IPR000524">
    <property type="entry name" value="Tscrpt_reg_HTH_GntR"/>
</dbReference>
<keyword evidence="1" id="KW-0805">Transcription regulation</keyword>
<dbReference type="GO" id="GO:0045892">
    <property type="term" value="P:negative regulation of DNA-templated transcription"/>
    <property type="evidence" value="ECO:0007669"/>
    <property type="project" value="TreeGrafter"/>
</dbReference>
<evidence type="ECO:0000256" key="2">
    <source>
        <dbReference type="ARBA" id="ARBA00023125"/>
    </source>
</evidence>
<reference evidence="5 6" key="1">
    <citation type="journal article" date="2009" name="J. Bacteriol.">
        <title>Genome sequences of three Agrobacterium biovars help elucidate the evolution of multichromosome genomes in bacteria.</title>
        <authorList>
            <person name="Slater S.C."/>
            <person name="Goldman B.S."/>
            <person name="Goodner B."/>
            <person name="Setubal J.C."/>
            <person name="Farrand S.K."/>
            <person name="Nester E.W."/>
            <person name="Burr T.J."/>
            <person name="Banta L."/>
            <person name="Dickerman A.W."/>
            <person name="Paulsen I."/>
            <person name="Otten L."/>
            <person name="Suen G."/>
            <person name="Welch R."/>
            <person name="Almeida N.F."/>
            <person name="Arnold F."/>
            <person name="Burton O.T."/>
            <person name="Du Z."/>
            <person name="Ewing A."/>
            <person name="Godsy E."/>
            <person name="Heisel S."/>
            <person name="Houmiel K.L."/>
            <person name="Jhaveri J."/>
            <person name="Lu J."/>
            <person name="Miller N.M."/>
            <person name="Norton S."/>
            <person name="Chen Q."/>
            <person name="Phoolcharoen W."/>
            <person name="Ohlin V."/>
            <person name="Ondrusek D."/>
            <person name="Pride N."/>
            <person name="Stricklin S.L."/>
            <person name="Sun J."/>
            <person name="Wheeler C."/>
            <person name="Wilson L."/>
            <person name="Zhu H."/>
            <person name="Wood D.W."/>
        </authorList>
    </citation>
    <scope>NUCLEOTIDE SEQUENCE [LARGE SCALE GENOMIC DNA]</scope>
    <source>
        <strain evidence="6">S4 / ATCC BAA-846</strain>
        <plasmid evidence="5 6">pAtS4c</plasmid>
    </source>
</reference>
<dbReference type="Gene3D" id="3.40.1410.10">
    <property type="entry name" value="Chorismate lyase-like"/>
    <property type="match status" value="1"/>
</dbReference>
<dbReference type="AlphaFoldDB" id="B9K3K4"/>
<dbReference type="Pfam" id="PF07702">
    <property type="entry name" value="UTRA"/>
    <property type="match status" value="1"/>
</dbReference>
<keyword evidence="3" id="KW-0804">Transcription</keyword>
<dbReference type="GO" id="GO:0003677">
    <property type="term" value="F:DNA binding"/>
    <property type="evidence" value="ECO:0007669"/>
    <property type="project" value="UniProtKB-KW"/>
</dbReference>
<gene>
    <name evidence="5" type="ordered locus">Avi_9145</name>
</gene>
<dbReference type="HOGENOM" id="CLU_063236_3_1_5"/>
<evidence type="ECO:0000256" key="3">
    <source>
        <dbReference type="ARBA" id="ARBA00023163"/>
    </source>
</evidence>
<dbReference type="SUPFAM" id="SSF64288">
    <property type="entry name" value="Chorismate lyase-like"/>
    <property type="match status" value="1"/>
</dbReference>
<keyword evidence="2" id="KW-0238">DNA-binding</keyword>
<dbReference type="InterPro" id="IPR050679">
    <property type="entry name" value="Bact_HTH_transcr_reg"/>
</dbReference>
<evidence type="ECO:0000313" key="5">
    <source>
        <dbReference type="EMBL" id="ACM39452.1"/>
    </source>
</evidence>
<dbReference type="PROSITE" id="PS50949">
    <property type="entry name" value="HTH_GNTR"/>
    <property type="match status" value="1"/>
</dbReference>
<dbReference type="SUPFAM" id="SSF46785">
    <property type="entry name" value="Winged helix' DNA-binding domain"/>
    <property type="match status" value="1"/>
</dbReference>
<feature type="domain" description="HTH gntR-type" evidence="4">
    <location>
        <begin position="53"/>
        <end position="121"/>
    </location>
</feature>
<keyword evidence="5" id="KW-0614">Plasmid</keyword>
<dbReference type="Proteomes" id="UP000001596">
    <property type="component" value="Plasmid pAtS4c"/>
</dbReference>
<dbReference type="Pfam" id="PF00392">
    <property type="entry name" value="GntR"/>
    <property type="match status" value="1"/>
</dbReference>
<organism evidence="5 6">
    <name type="scientific">Allorhizobium ampelinum (strain ATCC BAA-846 / DSM 112012 / S4)</name>
    <name type="common">Agrobacterium vitis (strain S4)</name>
    <dbReference type="NCBI Taxonomy" id="311402"/>
    <lineage>
        <taxon>Bacteria</taxon>
        <taxon>Pseudomonadati</taxon>
        <taxon>Pseudomonadota</taxon>
        <taxon>Alphaproteobacteria</taxon>
        <taxon>Hyphomicrobiales</taxon>
        <taxon>Rhizobiaceae</taxon>
        <taxon>Rhizobium/Agrobacterium group</taxon>
        <taxon>Allorhizobium</taxon>
        <taxon>Allorhizobium ampelinum</taxon>
    </lineage>
</organism>
<dbReference type="InterPro" id="IPR036388">
    <property type="entry name" value="WH-like_DNA-bd_sf"/>
</dbReference>
<dbReference type="SMART" id="SM00345">
    <property type="entry name" value="HTH_GNTR"/>
    <property type="match status" value="1"/>
</dbReference>
<keyword evidence="6" id="KW-1185">Reference proteome</keyword>
<dbReference type="EMBL" id="CP000636">
    <property type="protein sequence ID" value="ACM39452.1"/>
    <property type="molecule type" value="Genomic_DNA"/>
</dbReference>
<evidence type="ECO:0000256" key="1">
    <source>
        <dbReference type="ARBA" id="ARBA00023015"/>
    </source>
</evidence>
<sequence>MTFGTLGAIIIGTLQSEPVGYKLSVTAAKPTQTGRRQILSEAASGTTASSGKGPLFRQVEQHIKELLTSSEYGPGDRIPSERDFAETLGINRATVRRAVANLIKAGLLESNGTGGTRVAAAKVARKLDIYRSIGVGRHITEEGGISSNKLLHFHVEKASARMAERLRIAEDDDVTILRRLWSINQKPFCIETSYLVTKLVPDLTAEDLITGQSLYALLKSRYGYETINADRTITISYLNDLESRLLEMTPGAAVLSLRLTVETSDGQAIEYMNSLNNPKLVVFRTNEKDRSAR</sequence>
<dbReference type="InterPro" id="IPR011663">
    <property type="entry name" value="UTRA"/>
</dbReference>
<accession>B9K3K4</accession>
<geneLocation type="plasmid" evidence="5 6">
    <name>pAtS4c</name>
</geneLocation>
<dbReference type="GO" id="GO:0003700">
    <property type="term" value="F:DNA-binding transcription factor activity"/>
    <property type="evidence" value="ECO:0007669"/>
    <property type="project" value="InterPro"/>
</dbReference>
<dbReference type="PRINTS" id="PR00035">
    <property type="entry name" value="HTHGNTR"/>
</dbReference>
<dbReference type="CDD" id="cd07377">
    <property type="entry name" value="WHTH_GntR"/>
    <property type="match status" value="1"/>
</dbReference>
<dbReference type="KEGG" id="avi:Avi_9145"/>
<dbReference type="SMART" id="SM00866">
    <property type="entry name" value="UTRA"/>
    <property type="match status" value="1"/>
</dbReference>
<dbReference type="PANTHER" id="PTHR44846:SF1">
    <property type="entry name" value="MANNOSYL-D-GLYCERATE TRANSPORT_METABOLISM SYSTEM REPRESSOR MNGR-RELATED"/>
    <property type="match status" value="1"/>
</dbReference>
<dbReference type="InterPro" id="IPR028978">
    <property type="entry name" value="Chorismate_lyase_/UTRA_dom_sf"/>
</dbReference>
<dbReference type="Gene3D" id="1.10.10.10">
    <property type="entry name" value="Winged helix-like DNA-binding domain superfamily/Winged helix DNA-binding domain"/>
    <property type="match status" value="1"/>
</dbReference>
<protein>
    <submittedName>
        <fullName evidence="5">Transcriptional regulator GntR family</fullName>
    </submittedName>
</protein>
<name>B9K3K4_ALLAM</name>
<dbReference type="PANTHER" id="PTHR44846">
    <property type="entry name" value="MANNOSYL-D-GLYCERATE TRANSPORT/METABOLISM SYSTEM REPRESSOR MNGR-RELATED"/>
    <property type="match status" value="1"/>
</dbReference>
<evidence type="ECO:0000313" key="6">
    <source>
        <dbReference type="Proteomes" id="UP000001596"/>
    </source>
</evidence>
<evidence type="ECO:0000259" key="4">
    <source>
        <dbReference type="PROSITE" id="PS50949"/>
    </source>
</evidence>
<dbReference type="InterPro" id="IPR036390">
    <property type="entry name" value="WH_DNA-bd_sf"/>
</dbReference>